<protein>
    <recommendedName>
        <fullName evidence="7">C2H2-type domain-containing protein</fullName>
    </recommendedName>
</protein>
<feature type="compositionally biased region" description="Polar residues" evidence="6">
    <location>
        <begin position="335"/>
        <end position="353"/>
    </location>
</feature>
<sequence length="353" mass="39695">MDQQAVEKPSLPSIKYILGDADPLFDSHRQLPQSNGKIDIGYSLFINPDVMTNPDIQIAGSAFNSYEPHKQHSLPSIVPNEHRRYTHQRNARSVSSMLDFQRLSLAPPQPQRPRTPEPPFTPESSRPLQYNYGQPQPPFHPQEHSNSYIMSNGSIPMHPSHSQRARTSHARSLSEFSHPYPQPSTLSPHPSPPREHLPQRAIGHRRAVSANTVDSMLNPKPWNLAPRPAAYLDTELNGSQLTPNTTSPPESYDENDSEEDSRSSSPPSSGTNNRYVCPYCSKGFSRPSSLRIHTYSHTGEKPFVCSEDGCGRRFSVQSNMRRHLRVHKLGRQVKKPSNPSSLSQVQHSNDVRN</sequence>
<dbReference type="GO" id="GO:0000981">
    <property type="term" value="F:DNA-binding transcription factor activity, RNA polymerase II-specific"/>
    <property type="evidence" value="ECO:0007669"/>
    <property type="project" value="TreeGrafter"/>
</dbReference>
<feature type="compositionally biased region" description="Pro residues" evidence="6">
    <location>
        <begin position="107"/>
        <end position="121"/>
    </location>
</feature>
<keyword evidence="1" id="KW-0479">Metal-binding</keyword>
<feature type="region of interest" description="Disordered" evidence="6">
    <location>
        <begin position="105"/>
        <end position="197"/>
    </location>
</feature>
<keyword evidence="2" id="KW-0677">Repeat</keyword>
<dbReference type="EMBL" id="JAEPQZ010000005">
    <property type="protein sequence ID" value="KAG2181010.1"/>
    <property type="molecule type" value="Genomic_DNA"/>
</dbReference>
<dbReference type="AlphaFoldDB" id="A0A8H7UFF2"/>
<dbReference type="InterPro" id="IPR013087">
    <property type="entry name" value="Znf_C2H2_type"/>
</dbReference>
<feature type="domain" description="C2H2-type" evidence="7">
    <location>
        <begin position="303"/>
        <end position="332"/>
    </location>
</feature>
<evidence type="ECO:0000313" key="8">
    <source>
        <dbReference type="EMBL" id="KAG2181010.1"/>
    </source>
</evidence>
<dbReference type="PANTHER" id="PTHR23235:SF120">
    <property type="entry name" value="KRUPPEL-LIKE FACTOR 15"/>
    <property type="match status" value="1"/>
</dbReference>
<keyword evidence="3 5" id="KW-0863">Zinc-finger</keyword>
<dbReference type="Pfam" id="PF00096">
    <property type="entry name" value="zf-C2H2"/>
    <property type="match status" value="2"/>
</dbReference>
<organism evidence="8 9">
    <name type="scientific">Mortierella isabellina</name>
    <name type="common">Filamentous fungus</name>
    <name type="synonym">Umbelopsis isabellina</name>
    <dbReference type="NCBI Taxonomy" id="91625"/>
    <lineage>
        <taxon>Eukaryota</taxon>
        <taxon>Fungi</taxon>
        <taxon>Fungi incertae sedis</taxon>
        <taxon>Mucoromycota</taxon>
        <taxon>Mucoromycotina</taxon>
        <taxon>Umbelopsidomycetes</taxon>
        <taxon>Umbelopsidales</taxon>
        <taxon>Umbelopsidaceae</taxon>
        <taxon>Umbelopsis</taxon>
    </lineage>
</organism>
<reference evidence="8" key="1">
    <citation type="submission" date="2020-12" db="EMBL/GenBank/DDBJ databases">
        <title>Metabolic potential, ecology and presence of endohyphal bacteria is reflected in genomic diversity of Mucoromycotina.</title>
        <authorList>
            <person name="Muszewska A."/>
            <person name="Okrasinska A."/>
            <person name="Steczkiewicz K."/>
            <person name="Drgas O."/>
            <person name="Orlowska M."/>
            <person name="Perlinska-Lenart U."/>
            <person name="Aleksandrzak-Piekarczyk T."/>
            <person name="Szatraj K."/>
            <person name="Zielenkiewicz U."/>
            <person name="Pilsyk S."/>
            <person name="Malc E."/>
            <person name="Mieczkowski P."/>
            <person name="Kruszewska J.S."/>
            <person name="Biernat P."/>
            <person name="Pawlowska J."/>
        </authorList>
    </citation>
    <scope>NUCLEOTIDE SEQUENCE</scope>
    <source>
        <strain evidence="8">WA0000067209</strain>
    </source>
</reference>
<dbReference type="Gene3D" id="3.30.160.60">
    <property type="entry name" value="Classic Zinc Finger"/>
    <property type="match status" value="2"/>
</dbReference>
<dbReference type="GO" id="GO:0008270">
    <property type="term" value="F:zinc ion binding"/>
    <property type="evidence" value="ECO:0007669"/>
    <property type="project" value="UniProtKB-KW"/>
</dbReference>
<dbReference type="OrthoDB" id="6077919at2759"/>
<evidence type="ECO:0000256" key="4">
    <source>
        <dbReference type="ARBA" id="ARBA00022833"/>
    </source>
</evidence>
<comment type="caution">
    <text evidence="8">The sequence shown here is derived from an EMBL/GenBank/DDBJ whole genome shotgun (WGS) entry which is preliminary data.</text>
</comment>
<evidence type="ECO:0000256" key="1">
    <source>
        <dbReference type="ARBA" id="ARBA00022723"/>
    </source>
</evidence>
<name>A0A8H7UFF2_MORIS</name>
<evidence type="ECO:0000256" key="2">
    <source>
        <dbReference type="ARBA" id="ARBA00022737"/>
    </source>
</evidence>
<dbReference type="PROSITE" id="PS00028">
    <property type="entry name" value="ZINC_FINGER_C2H2_1"/>
    <property type="match status" value="2"/>
</dbReference>
<dbReference type="PANTHER" id="PTHR23235">
    <property type="entry name" value="KRUEPPEL-LIKE TRANSCRIPTION FACTOR"/>
    <property type="match status" value="1"/>
</dbReference>
<evidence type="ECO:0000259" key="7">
    <source>
        <dbReference type="PROSITE" id="PS50157"/>
    </source>
</evidence>
<evidence type="ECO:0000256" key="3">
    <source>
        <dbReference type="ARBA" id="ARBA00022771"/>
    </source>
</evidence>
<feature type="region of interest" description="Disordered" evidence="6">
    <location>
        <begin position="332"/>
        <end position="353"/>
    </location>
</feature>
<dbReference type="FunFam" id="3.30.160.60:FF:000358">
    <property type="entry name" value="zinc finger protein 24"/>
    <property type="match status" value="1"/>
</dbReference>
<keyword evidence="4" id="KW-0862">Zinc</keyword>
<dbReference type="SMART" id="SM00355">
    <property type="entry name" value="ZnF_C2H2"/>
    <property type="match status" value="2"/>
</dbReference>
<evidence type="ECO:0000256" key="5">
    <source>
        <dbReference type="PROSITE-ProRule" id="PRU00042"/>
    </source>
</evidence>
<dbReference type="PROSITE" id="PS50157">
    <property type="entry name" value="ZINC_FINGER_C2H2_2"/>
    <property type="match status" value="2"/>
</dbReference>
<evidence type="ECO:0000313" key="9">
    <source>
        <dbReference type="Proteomes" id="UP000654370"/>
    </source>
</evidence>
<feature type="region of interest" description="Disordered" evidence="6">
    <location>
        <begin position="237"/>
        <end position="272"/>
    </location>
</feature>
<evidence type="ECO:0000256" key="6">
    <source>
        <dbReference type="SAM" id="MobiDB-lite"/>
    </source>
</evidence>
<proteinExistence type="predicted"/>
<feature type="domain" description="C2H2-type" evidence="7">
    <location>
        <begin position="275"/>
        <end position="302"/>
    </location>
</feature>
<dbReference type="GO" id="GO:0000978">
    <property type="term" value="F:RNA polymerase II cis-regulatory region sequence-specific DNA binding"/>
    <property type="evidence" value="ECO:0007669"/>
    <property type="project" value="TreeGrafter"/>
</dbReference>
<keyword evidence="9" id="KW-1185">Reference proteome</keyword>
<accession>A0A8H7UFF2</accession>
<dbReference type="Proteomes" id="UP000654370">
    <property type="component" value="Unassembled WGS sequence"/>
</dbReference>
<dbReference type="InterPro" id="IPR036236">
    <property type="entry name" value="Znf_C2H2_sf"/>
</dbReference>
<feature type="compositionally biased region" description="Polar residues" evidence="6">
    <location>
        <begin position="144"/>
        <end position="154"/>
    </location>
</feature>
<gene>
    <name evidence="8" type="ORF">INT43_008592</name>
</gene>
<dbReference type="SUPFAM" id="SSF57667">
    <property type="entry name" value="beta-beta-alpha zinc fingers"/>
    <property type="match status" value="1"/>
</dbReference>